<organism evidence="7 8">
    <name type="scientific">Pseudo-nitzschia multistriata</name>
    <dbReference type="NCBI Taxonomy" id="183589"/>
    <lineage>
        <taxon>Eukaryota</taxon>
        <taxon>Sar</taxon>
        <taxon>Stramenopiles</taxon>
        <taxon>Ochrophyta</taxon>
        <taxon>Bacillariophyta</taxon>
        <taxon>Bacillariophyceae</taxon>
        <taxon>Bacillariophycidae</taxon>
        <taxon>Bacillariales</taxon>
        <taxon>Bacillariaceae</taxon>
        <taxon>Pseudo-nitzschia</taxon>
    </lineage>
</organism>
<feature type="region of interest" description="Disordered" evidence="5">
    <location>
        <begin position="570"/>
        <end position="611"/>
    </location>
</feature>
<dbReference type="GO" id="GO:0032210">
    <property type="term" value="P:regulation of telomere maintenance via telomerase"/>
    <property type="evidence" value="ECO:0007669"/>
    <property type="project" value="TreeGrafter"/>
</dbReference>
<keyword evidence="8" id="KW-1185">Reference proteome</keyword>
<dbReference type="EMBL" id="CAACVS010000212">
    <property type="protein sequence ID" value="VEU39247.1"/>
    <property type="molecule type" value="Genomic_DNA"/>
</dbReference>
<evidence type="ECO:0000259" key="6">
    <source>
        <dbReference type="SMART" id="SM00976"/>
    </source>
</evidence>
<evidence type="ECO:0000256" key="2">
    <source>
        <dbReference type="ARBA" id="ARBA00022454"/>
    </source>
</evidence>
<dbReference type="PANTHER" id="PTHR14513">
    <property type="entry name" value="PROTECTION OF TELOMERES 1"/>
    <property type="match status" value="1"/>
</dbReference>
<name>A0A448ZB04_9STRA</name>
<dbReference type="OrthoDB" id="2186770at2759"/>
<dbReference type="GO" id="GO:0010521">
    <property type="term" value="F:telomerase inhibitor activity"/>
    <property type="evidence" value="ECO:0007669"/>
    <property type="project" value="TreeGrafter"/>
</dbReference>
<keyword evidence="4" id="KW-0238">DNA-binding</keyword>
<dbReference type="GO" id="GO:0098505">
    <property type="term" value="F:G-rich strand telomeric DNA binding"/>
    <property type="evidence" value="ECO:0007669"/>
    <property type="project" value="TreeGrafter"/>
</dbReference>
<evidence type="ECO:0000256" key="3">
    <source>
        <dbReference type="ARBA" id="ARBA00022895"/>
    </source>
</evidence>
<dbReference type="InterPro" id="IPR011564">
    <property type="entry name" value="Telomer_end-bd_POT1/Cdc13"/>
</dbReference>
<feature type="compositionally biased region" description="Acidic residues" evidence="5">
    <location>
        <begin position="160"/>
        <end position="172"/>
    </location>
</feature>
<dbReference type="AlphaFoldDB" id="A0A448ZB04"/>
<dbReference type="InterPro" id="IPR028389">
    <property type="entry name" value="POT1"/>
</dbReference>
<dbReference type="SUPFAM" id="SSF50249">
    <property type="entry name" value="Nucleic acid-binding proteins"/>
    <property type="match status" value="1"/>
</dbReference>
<evidence type="ECO:0000256" key="4">
    <source>
        <dbReference type="ARBA" id="ARBA00023125"/>
    </source>
</evidence>
<keyword evidence="2" id="KW-0158">Chromosome</keyword>
<proteinExistence type="predicted"/>
<feature type="domain" description="Telomeric single stranded DNA binding POT1/Cdc13" evidence="6">
    <location>
        <begin position="641"/>
        <end position="774"/>
    </location>
</feature>
<comment type="subcellular location">
    <subcellularLocation>
        <location evidence="1">Chromosome</location>
        <location evidence="1">Telomere</location>
    </subcellularLocation>
</comment>
<reference evidence="7 8" key="1">
    <citation type="submission" date="2019-01" db="EMBL/GenBank/DDBJ databases">
        <authorList>
            <person name="Ferrante I. M."/>
        </authorList>
    </citation>
    <scope>NUCLEOTIDE SEQUENCE [LARGE SCALE GENOMIC DNA]</scope>
    <source>
        <strain evidence="7 8">B856</strain>
    </source>
</reference>
<dbReference type="Pfam" id="PF02765">
    <property type="entry name" value="POT1"/>
    <property type="match status" value="1"/>
</dbReference>
<evidence type="ECO:0000256" key="1">
    <source>
        <dbReference type="ARBA" id="ARBA00004574"/>
    </source>
</evidence>
<protein>
    <recommendedName>
        <fullName evidence="6">Telomeric single stranded DNA binding POT1/Cdc13 domain-containing protein</fullName>
    </recommendedName>
</protein>
<feature type="compositionally biased region" description="Low complexity" evidence="5">
    <location>
        <begin position="49"/>
        <end position="62"/>
    </location>
</feature>
<evidence type="ECO:0000313" key="8">
    <source>
        <dbReference type="Proteomes" id="UP000291116"/>
    </source>
</evidence>
<accession>A0A448ZB04</accession>
<dbReference type="SMART" id="SM00976">
    <property type="entry name" value="Telo_bind"/>
    <property type="match status" value="1"/>
</dbReference>
<dbReference type="GO" id="GO:0016233">
    <property type="term" value="P:telomere capping"/>
    <property type="evidence" value="ECO:0007669"/>
    <property type="project" value="TreeGrafter"/>
</dbReference>
<evidence type="ECO:0000313" key="7">
    <source>
        <dbReference type="EMBL" id="VEU39247.1"/>
    </source>
</evidence>
<keyword evidence="3" id="KW-0779">Telomere</keyword>
<dbReference type="PANTHER" id="PTHR14513:SF0">
    <property type="entry name" value="PROTECTION OF TELOMERES PROTEIN 1"/>
    <property type="match status" value="1"/>
</dbReference>
<feature type="region of interest" description="Disordered" evidence="5">
    <location>
        <begin position="497"/>
        <end position="520"/>
    </location>
</feature>
<feature type="region of interest" description="Disordered" evidence="5">
    <location>
        <begin position="1"/>
        <end position="63"/>
    </location>
</feature>
<evidence type="ECO:0000256" key="5">
    <source>
        <dbReference type="SAM" id="MobiDB-lite"/>
    </source>
</evidence>
<sequence>MPQSKRKTSRTITGRIAASHSSPSVKHVPNHSEDHTNHNDGNGNGNGNGNASDSDNNNDSNNEALGSGLATFFGDFFPSQKDVNGRPIGFSTNLSLLPTNTETQDANDLTDSMVGVKYIHGGLTHEQGIASQNNYVANYVKRRLCPLSLQHDEESSSESSFEDGGDVGETMEPESQPVMETQEPVDLFSPSRGDVTSAKKRTRKRRRRPIVPSIEDCLHDVTKLKYIDLYTRTLTLNLSRIDGIWKLRDTNRSGAFANSNIAKPAFELFGTTSGTRRPSDQLPRKFAFEYGEEDGPLATIYQQVFHLELEQLQIDPSIGVGGVIGGPNEMNQPRQQRIKVFFYNSYATTVSEWIKAQQQKEKAKQKVNHTEVLNTNGTSVPSTTTSTTSASTGIAMSLSNVPAICIFPRNTDPRNWRERQEVIDYCLCIGDRSTGPNQIRFDSNEMEIRLMPVIGELATTRTTTAAGCTITNDAREYLNASSELVLSRRALTKEFLSSDDGTTDSRERVAQEATTTGEITNPLQESWAVYTNHRSIRTCTNKTNNGLVVPQPGTTLTAPENIEAGIASQHFSSRSENDPNEPSLGERNQRQEVPPRSHSPRHNRNGNSEGEPMIFKGIAQRISDSPHVCYPPLAEFLDTVRSSMTSGRGCNLKVNLYASIVGTTPPKMTKRGDWMISANLIDESHQTPPVTINIFCKDKKSLPELVWMGDVIRIHRASVEVWNGKIQLTGLKPTQYVVIRKNGSNWEAHPTALHQFSFSVSDINRSQALWRWARECLKEHQSIKPEHCFTLSDLQKVKKEDDEATFRNRDITVMVIEKLRYKPSDVNPQGLLRVWDGTGNPPSDPLFKQSQLLTPESEKQRGKAYARALDQVIRTSQQLQASVDNMGVPISLCGCFSNVVVWEKAHWDLIDRHIPVGTFLRLRNVMIPQEWQENQSRSIFMCDKSWMIALPTDNFEVSSLLREHYWRVRGSESMDYNWEFIGGGTSVLSHLPGPGFVGNGLSRFQSQGTAGPVVVLFTGAVHVHLCSGKPNDDERLRMATVTDRSGTVRVALTERVRRFLWRDSGADGSHDRCRPDNSGTQATAPRYLVTIRMFVLDGDGGEVGTRRFVLTNLAPLD</sequence>
<dbReference type="GO" id="GO:0000783">
    <property type="term" value="C:nuclear telomere cap complex"/>
    <property type="evidence" value="ECO:0007669"/>
    <property type="project" value="TreeGrafter"/>
</dbReference>
<gene>
    <name evidence="7" type="ORF">PSNMU_V1.4_AUG-EV-PASAV3_0060910</name>
</gene>
<dbReference type="Gene3D" id="2.40.50.140">
    <property type="entry name" value="Nucleic acid-binding proteins"/>
    <property type="match status" value="1"/>
</dbReference>
<dbReference type="InterPro" id="IPR012340">
    <property type="entry name" value="NA-bd_OB-fold"/>
</dbReference>
<feature type="region of interest" description="Disordered" evidence="5">
    <location>
        <begin position="150"/>
        <end position="206"/>
    </location>
</feature>
<dbReference type="Proteomes" id="UP000291116">
    <property type="component" value="Unassembled WGS sequence"/>
</dbReference>